<accession>A0A1H1FWI9</accession>
<evidence type="ECO:0000313" key="1">
    <source>
        <dbReference type="EMBL" id="SDR05327.1"/>
    </source>
</evidence>
<dbReference type="STRING" id="311333.SAMN05421664_3307"/>
<protein>
    <submittedName>
        <fullName evidence="1">Uncharacterized protein</fullName>
    </submittedName>
</protein>
<dbReference type="EMBL" id="FNKL01000004">
    <property type="protein sequence ID" value="SDR05327.1"/>
    <property type="molecule type" value="Genomic_DNA"/>
</dbReference>
<gene>
    <name evidence="1" type="ORF">SAMN05421664_3307</name>
</gene>
<reference evidence="2" key="1">
    <citation type="submission" date="2016-10" db="EMBL/GenBank/DDBJ databases">
        <authorList>
            <person name="Varghese N."/>
            <person name="Submissions S."/>
        </authorList>
    </citation>
    <scope>NUCLEOTIDE SEQUENCE [LARGE SCALE GENOMIC DNA]</scope>
    <source>
        <strain evidence="2">DSM 17072</strain>
    </source>
</reference>
<evidence type="ECO:0000313" key="2">
    <source>
        <dbReference type="Proteomes" id="UP000199627"/>
    </source>
</evidence>
<dbReference type="OrthoDB" id="606446at2"/>
<organism evidence="1 2">
    <name type="scientific">Chryseobacterium soldanellicola</name>
    <dbReference type="NCBI Taxonomy" id="311333"/>
    <lineage>
        <taxon>Bacteria</taxon>
        <taxon>Pseudomonadati</taxon>
        <taxon>Bacteroidota</taxon>
        <taxon>Flavobacteriia</taxon>
        <taxon>Flavobacteriales</taxon>
        <taxon>Weeksellaceae</taxon>
        <taxon>Chryseobacterium group</taxon>
        <taxon>Chryseobacterium</taxon>
    </lineage>
</organism>
<sequence length="72" mass="8170">METQLRTLCVTELVVGDASPEDFINLEIKGNKFSGYTDWGIYYFMNSTLGPNPNYTLIPPSKFCMENQNLKA</sequence>
<dbReference type="Proteomes" id="UP000199627">
    <property type="component" value="Unassembled WGS sequence"/>
</dbReference>
<keyword evidence="2" id="KW-1185">Reference proteome</keyword>
<dbReference type="AlphaFoldDB" id="A0A1H1FWI9"/>
<proteinExistence type="predicted"/>
<name>A0A1H1FWI9_9FLAO</name>